<proteinExistence type="predicted"/>
<dbReference type="GO" id="GO:0004674">
    <property type="term" value="F:protein serine/threonine kinase activity"/>
    <property type="evidence" value="ECO:0007669"/>
    <property type="project" value="TreeGrafter"/>
</dbReference>
<dbReference type="GO" id="GO:0005524">
    <property type="term" value="F:ATP binding"/>
    <property type="evidence" value="ECO:0007669"/>
    <property type="project" value="InterPro"/>
</dbReference>
<dbReference type="InterPro" id="IPR008271">
    <property type="entry name" value="Ser/Thr_kinase_AS"/>
</dbReference>
<protein>
    <submittedName>
        <fullName evidence="2">Protein tyrosine kinase</fullName>
    </submittedName>
</protein>
<dbReference type="InterPro" id="IPR011009">
    <property type="entry name" value="Kinase-like_dom_sf"/>
</dbReference>
<dbReference type="PANTHER" id="PTHR44329:SF214">
    <property type="entry name" value="PROTEIN KINASE DOMAIN-CONTAINING PROTEIN"/>
    <property type="match status" value="1"/>
</dbReference>
<comment type="caution">
    <text evidence="2">The sequence shown here is derived from an EMBL/GenBank/DDBJ whole genome shotgun (WGS) entry which is preliminary data.</text>
</comment>
<dbReference type="PROSITE" id="PS00108">
    <property type="entry name" value="PROTEIN_KINASE_ST"/>
    <property type="match status" value="1"/>
</dbReference>
<dbReference type="SMART" id="SM00220">
    <property type="entry name" value="S_TKc"/>
    <property type="match status" value="1"/>
</dbReference>
<dbReference type="Proteomes" id="UP000602510">
    <property type="component" value="Unassembled WGS sequence"/>
</dbReference>
<organism evidence="2 3">
    <name type="scientific">Phytophthora infestans</name>
    <name type="common">Potato late blight agent</name>
    <name type="synonym">Botrytis infestans</name>
    <dbReference type="NCBI Taxonomy" id="4787"/>
    <lineage>
        <taxon>Eukaryota</taxon>
        <taxon>Sar</taxon>
        <taxon>Stramenopiles</taxon>
        <taxon>Oomycota</taxon>
        <taxon>Peronosporomycetes</taxon>
        <taxon>Peronosporales</taxon>
        <taxon>Peronosporaceae</taxon>
        <taxon>Phytophthora</taxon>
    </lineage>
</organism>
<dbReference type="PROSITE" id="PS50011">
    <property type="entry name" value="PROTEIN_KINASE_DOM"/>
    <property type="match status" value="1"/>
</dbReference>
<evidence type="ECO:0000313" key="2">
    <source>
        <dbReference type="EMBL" id="KAF4038363.1"/>
    </source>
</evidence>
<sequence>MLARFSATKQPSDTSATIEDVNGYTIQTLGMTLDATLQEIDQLCSEPHYDSFENVNRPVYDRIMDVYQQLRDSSGPVSMDLLESFSLIVLRFFDMLDRRVLGGTSVVASICASGTVAGRNYSFHHDIDALLRTSSLQTAPVHNWQETWKETRHRQSNTLKSYLEEPELFLTQISTEKDRSEAVAMMQFAATGLAGVEDTEDLPLWFIPPYQVQLGKHIADGSFGAVYEGEWLDTDVVVKQVLLASSDENGEQFRHEADLWFSLNHPNLIKLYGACHQGRPFFVCEPASRGTLASYLKDKDRRLIWFAISDVALGLQHLHDHGIIHGDLKGNNILVCDSSEGISTAKLADFGLSIATNQVGTPANDEYDTLGAFRWKAPECLLGGRPTFASDIYSLGMCIVEAITGQYPWGDTLPDSVVVRNVIENKSLPSRPECMNDLEWQLL</sequence>
<dbReference type="InterPro" id="IPR001245">
    <property type="entry name" value="Ser-Thr/Tyr_kinase_cat_dom"/>
</dbReference>
<dbReference type="PANTHER" id="PTHR44329">
    <property type="entry name" value="SERINE/THREONINE-PROTEIN KINASE TNNI3K-RELATED"/>
    <property type="match status" value="1"/>
</dbReference>
<dbReference type="InterPro" id="IPR000719">
    <property type="entry name" value="Prot_kinase_dom"/>
</dbReference>
<dbReference type="AlphaFoldDB" id="A0A833ST64"/>
<evidence type="ECO:0000313" key="3">
    <source>
        <dbReference type="Proteomes" id="UP000602510"/>
    </source>
</evidence>
<dbReference type="Pfam" id="PF07714">
    <property type="entry name" value="PK_Tyr_Ser-Thr"/>
    <property type="match status" value="1"/>
</dbReference>
<reference evidence="2" key="1">
    <citation type="submission" date="2020-04" db="EMBL/GenBank/DDBJ databases">
        <title>Hybrid Assembly of Korean Phytophthora infestans isolates.</title>
        <authorList>
            <person name="Prokchorchik M."/>
            <person name="Lee Y."/>
            <person name="Seo J."/>
            <person name="Cho J.-H."/>
            <person name="Park Y.-E."/>
            <person name="Jang D.-C."/>
            <person name="Im J.-S."/>
            <person name="Choi J.-G."/>
            <person name="Park H.-J."/>
            <person name="Lee G.-B."/>
            <person name="Lee Y.-G."/>
            <person name="Hong S.-Y."/>
            <person name="Cho K."/>
            <person name="Sohn K.H."/>
        </authorList>
    </citation>
    <scope>NUCLEOTIDE SEQUENCE</scope>
    <source>
        <strain evidence="2">KR_1_A1</strain>
    </source>
</reference>
<keyword evidence="2" id="KW-0808">Transferase</keyword>
<accession>A0A833ST64</accession>
<feature type="domain" description="Protein kinase" evidence="1">
    <location>
        <begin position="212"/>
        <end position="443"/>
    </location>
</feature>
<keyword evidence="2" id="KW-0418">Kinase</keyword>
<dbReference type="EMBL" id="WSZM01000199">
    <property type="protein sequence ID" value="KAF4038363.1"/>
    <property type="molecule type" value="Genomic_DNA"/>
</dbReference>
<keyword evidence="3" id="KW-1185">Reference proteome</keyword>
<evidence type="ECO:0000259" key="1">
    <source>
        <dbReference type="PROSITE" id="PS50011"/>
    </source>
</evidence>
<gene>
    <name evidence="2" type="ORF">GN244_ATG09534</name>
</gene>
<dbReference type="Gene3D" id="1.10.510.10">
    <property type="entry name" value="Transferase(Phosphotransferase) domain 1"/>
    <property type="match status" value="1"/>
</dbReference>
<name>A0A833ST64_PHYIN</name>
<dbReference type="Gene3D" id="3.30.200.20">
    <property type="entry name" value="Phosphorylase Kinase, domain 1"/>
    <property type="match status" value="1"/>
</dbReference>
<dbReference type="InterPro" id="IPR051681">
    <property type="entry name" value="Ser/Thr_Kinases-Pseudokinases"/>
</dbReference>
<dbReference type="SUPFAM" id="SSF56112">
    <property type="entry name" value="Protein kinase-like (PK-like)"/>
    <property type="match status" value="1"/>
</dbReference>